<accession>A0A0D1XXR1</accession>
<evidence type="ECO:0000313" key="3">
    <source>
        <dbReference type="Proteomes" id="UP000053259"/>
    </source>
</evidence>
<name>A0A0D1XXR1_9PEZI</name>
<keyword evidence="3" id="KW-1185">Reference proteome</keyword>
<feature type="region of interest" description="Disordered" evidence="1">
    <location>
        <begin position="519"/>
        <end position="698"/>
    </location>
</feature>
<feature type="compositionally biased region" description="Basic and acidic residues" evidence="1">
    <location>
        <begin position="656"/>
        <end position="666"/>
    </location>
</feature>
<dbReference type="EMBL" id="KN847532">
    <property type="protein sequence ID" value="KIW07536.1"/>
    <property type="molecule type" value="Genomic_DNA"/>
</dbReference>
<dbReference type="GeneID" id="27309471"/>
<feature type="compositionally biased region" description="Low complexity" evidence="1">
    <location>
        <begin position="519"/>
        <end position="540"/>
    </location>
</feature>
<feature type="compositionally biased region" description="Low complexity" evidence="1">
    <location>
        <begin position="19"/>
        <end position="35"/>
    </location>
</feature>
<dbReference type="InParanoid" id="A0A0D1XXR1"/>
<proteinExistence type="predicted"/>
<sequence>MSDIMSSGGRAANGGGARAQGPVPVQPSSTSVSRPAVITPIDILRRREERTKAQQERAQASNEESRRRLKEEWERYDSQSAGVAAPPPVQPSSASQAASSATHRRTRSDAVPLSTRAPQTQPGASASANPQSTSQSAQPTSYPSPSAAAQASSNVPASAQPTAPSSGTATRPRASSARQPRPTQASAGPSGTSRPQPAAQSQRPTEAASQTAQAPLQESEAIRAERARLAREAGVAPGTSSEAQGRRSDGTISSFPHAFERWEMLSSKWEGMTSHWISRLQMNSEELQKQPMLAQLSRQVTDLSAAGANLFTALVELQRLRASSERKFQRWFHDTRNEMERQQELVGRMERALIQERRDRAEDQVKWEKLFENARRTEMNSARMNAEKDRELQIAKDESRRAWEELGRYEALERERQKALAQGMPVEIGGYTVYPRPFLDSRQGSVSHRPGAHDDPRPTSRRGPQASQTVQDDPFVADVGAGDAMGQSSARTWSPTRSTAGSHAQDYTQTYSTAAYTTADGGYTSFSSPPGGSPPAGFYSQANTHLGNDPSDDDQLYERDERGNILRDEFGRPISYHRGLHETRSSDSENDNAQYSSFGHDLADRRRVPGTNGHVASAAQAAAGAGAPSMQTRPEADYRFFNEDDVTDDPGSRFAEASHAHEDSAHYHPTRLSDVPEEDELSRASEAGASRGGVPGTF</sequence>
<feature type="compositionally biased region" description="Polar residues" evidence="1">
    <location>
        <begin position="184"/>
        <end position="216"/>
    </location>
</feature>
<feature type="compositionally biased region" description="Basic and acidic residues" evidence="1">
    <location>
        <begin position="220"/>
        <end position="231"/>
    </location>
</feature>
<protein>
    <submittedName>
        <fullName evidence="2">Uncharacterized protein</fullName>
    </submittedName>
</protein>
<dbReference type="Proteomes" id="UP000053259">
    <property type="component" value="Unassembled WGS sequence"/>
</dbReference>
<dbReference type="STRING" id="253628.A0A0D1XXR1"/>
<dbReference type="VEuPathDB" id="FungiDB:PV09_01498"/>
<evidence type="ECO:0000256" key="1">
    <source>
        <dbReference type="SAM" id="MobiDB-lite"/>
    </source>
</evidence>
<organism evidence="2 3">
    <name type="scientific">Verruconis gallopava</name>
    <dbReference type="NCBI Taxonomy" id="253628"/>
    <lineage>
        <taxon>Eukaryota</taxon>
        <taxon>Fungi</taxon>
        <taxon>Dikarya</taxon>
        <taxon>Ascomycota</taxon>
        <taxon>Pezizomycotina</taxon>
        <taxon>Dothideomycetes</taxon>
        <taxon>Pleosporomycetidae</taxon>
        <taxon>Venturiales</taxon>
        <taxon>Sympoventuriaceae</taxon>
        <taxon>Verruconis</taxon>
    </lineage>
</organism>
<feature type="compositionally biased region" description="Polar residues" evidence="1">
    <location>
        <begin position="486"/>
        <end position="502"/>
    </location>
</feature>
<evidence type="ECO:0000313" key="2">
    <source>
        <dbReference type="EMBL" id="KIW07536.1"/>
    </source>
</evidence>
<feature type="compositionally biased region" description="Low complexity" evidence="1">
    <location>
        <begin position="124"/>
        <end position="183"/>
    </location>
</feature>
<dbReference type="RefSeq" id="XP_016217405.1">
    <property type="nucleotide sequence ID" value="XM_016354393.1"/>
</dbReference>
<feature type="compositionally biased region" description="Basic and acidic residues" evidence="1">
    <location>
        <begin position="63"/>
        <end position="77"/>
    </location>
</feature>
<reference evidence="2 3" key="1">
    <citation type="submission" date="2015-01" db="EMBL/GenBank/DDBJ databases">
        <title>The Genome Sequence of Ochroconis gallopava CBS43764.</title>
        <authorList>
            <consortium name="The Broad Institute Genomics Platform"/>
            <person name="Cuomo C."/>
            <person name="de Hoog S."/>
            <person name="Gorbushina A."/>
            <person name="Stielow B."/>
            <person name="Teixiera M."/>
            <person name="Abouelleil A."/>
            <person name="Chapman S.B."/>
            <person name="Priest M."/>
            <person name="Young S.K."/>
            <person name="Wortman J."/>
            <person name="Nusbaum C."/>
            <person name="Birren B."/>
        </authorList>
    </citation>
    <scope>NUCLEOTIDE SEQUENCE [LARGE SCALE GENOMIC DNA]</scope>
    <source>
        <strain evidence="2 3">CBS 43764</strain>
    </source>
</reference>
<dbReference type="HOGENOM" id="CLU_007593_1_2_1"/>
<feature type="compositionally biased region" description="Low complexity" evidence="1">
    <location>
        <begin position="91"/>
        <end position="101"/>
    </location>
</feature>
<feature type="region of interest" description="Disordered" evidence="1">
    <location>
        <begin position="1"/>
        <end position="253"/>
    </location>
</feature>
<feature type="compositionally biased region" description="Basic and acidic residues" evidence="1">
    <location>
        <begin position="556"/>
        <end position="571"/>
    </location>
</feature>
<feature type="region of interest" description="Disordered" evidence="1">
    <location>
        <begin position="439"/>
        <end position="507"/>
    </location>
</feature>
<feature type="compositionally biased region" description="Low complexity" evidence="1">
    <location>
        <begin position="616"/>
        <end position="627"/>
    </location>
</feature>
<dbReference type="OrthoDB" id="5945798at2759"/>
<dbReference type="AlphaFoldDB" id="A0A0D1XXR1"/>
<feature type="compositionally biased region" description="Basic and acidic residues" evidence="1">
    <location>
        <begin position="43"/>
        <end position="55"/>
    </location>
</feature>
<gene>
    <name evidence="2" type="ORF">PV09_01498</name>
</gene>